<evidence type="ECO:0000256" key="10">
    <source>
        <dbReference type="ARBA" id="ARBA00023235"/>
    </source>
</evidence>
<keyword evidence="9" id="KW-0753">Steroid metabolism</keyword>
<evidence type="ECO:0000256" key="13">
    <source>
        <dbReference type="ARBA" id="ARBA00049723"/>
    </source>
</evidence>
<evidence type="ECO:0000256" key="4">
    <source>
        <dbReference type="ARBA" id="ARBA00022630"/>
    </source>
</evidence>
<organism evidence="17 18">
    <name type="scientific">Parafrankia soli</name>
    <dbReference type="NCBI Taxonomy" id="2599596"/>
    <lineage>
        <taxon>Bacteria</taxon>
        <taxon>Bacillati</taxon>
        <taxon>Actinomycetota</taxon>
        <taxon>Actinomycetes</taxon>
        <taxon>Frankiales</taxon>
        <taxon>Frankiaceae</taxon>
        <taxon>Parafrankia</taxon>
    </lineage>
</organism>
<dbReference type="Gene3D" id="3.30.410.10">
    <property type="entry name" value="Cholesterol Oxidase, domain 2"/>
    <property type="match status" value="1"/>
</dbReference>
<dbReference type="SUPFAM" id="SSF54373">
    <property type="entry name" value="FAD-linked reductases, C-terminal domain"/>
    <property type="match status" value="1"/>
</dbReference>
<dbReference type="AlphaFoldDB" id="A0A1S1PPI9"/>
<evidence type="ECO:0000259" key="16">
    <source>
        <dbReference type="Pfam" id="PF05199"/>
    </source>
</evidence>
<keyword evidence="10" id="KW-0413">Isomerase</keyword>
<comment type="pathway">
    <text evidence="12">Steroid metabolism; cholesterol degradation.</text>
</comment>
<dbReference type="Pfam" id="PF05199">
    <property type="entry name" value="GMC_oxred_C"/>
    <property type="match status" value="1"/>
</dbReference>
<keyword evidence="6" id="KW-0560">Oxidoreductase</keyword>
<dbReference type="PANTHER" id="PTHR47470">
    <property type="entry name" value="CHOLESTEROL OXIDASE"/>
    <property type="match status" value="1"/>
</dbReference>
<dbReference type="EC" id="5.3.3.1" evidence="11"/>
<dbReference type="SUPFAM" id="SSF51905">
    <property type="entry name" value="FAD/NAD(P)-binding domain"/>
    <property type="match status" value="1"/>
</dbReference>
<name>A0A1S1PPI9_9ACTN</name>
<dbReference type="Gene3D" id="3.50.50.60">
    <property type="entry name" value="FAD/NAD(P)-binding domain"/>
    <property type="match status" value="1"/>
</dbReference>
<evidence type="ECO:0000256" key="1">
    <source>
        <dbReference type="ARBA" id="ARBA00001974"/>
    </source>
</evidence>
<keyword evidence="3" id="KW-0153">Cholesterol metabolism</keyword>
<dbReference type="OrthoDB" id="517968at2"/>
<dbReference type="PROSITE" id="PS51318">
    <property type="entry name" value="TAT"/>
    <property type="match status" value="1"/>
</dbReference>
<dbReference type="EC" id="1.1.3.6" evidence="13"/>
<dbReference type="GO" id="GO:0008203">
    <property type="term" value="P:cholesterol metabolic process"/>
    <property type="evidence" value="ECO:0007669"/>
    <property type="project" value="UniProtKB-KW"/>
</dbReference>
<evidence type="ECO:0000256" key="8">
    <source>
        <dbReference type="ARBA" id="ARBA00023166"/>
    </source>
</evidence>
<dbReference type="Proteomes" id="UP000179769">
    <property type="component" value="Unassembled WGS sequence"/>
</dbReference>
<dbReference type="InterPro" id="IPR036188">
    <property type="entry name" value="FAD/NAD-bd_sf"/>
</dbReference>
<dbReference type="PANTHER" id="PTHR47470:SF1">
    <property type="entry name" value="FAD-DEPENDENT OXIDOREDUCTASE 2 FAD BINDING DOMAIN-CONTAINING PROTEIN"/>
    <property type="match status" value="1"/>
</dbReference>
<reference evidence="18" key="1">
    <citation type="submission" date="2016-07" db="EMBL/GenBank/DDBJ databases">
        <title>Frankia sp. NRRL B-16219 Genome sequencing.</title>
        <authorList>
            <person name="Ghodhbane-Gtari F."/>
            <person name="Swanson E."/>
            <person name="Gueddou A."/>
            <person name="Louati M."/>
            <person name="Nouioui I."/>
            <person name="Hezbri K."/>
            <person name="Abebe-Akele F."/>
            <person name="Simpson S."/>
            <person name="Morris K."/>
            <person name="Thomas K."/>
            <person name="Gtari M."/>
            <person name="Tisa L.S."/>
        </authorList>
    </citation>
    <scope>NUCLEOTIDE SEQUENCE [LARGE SCALE GENOMIC DNA]</scope>
    <source>
        <strain evidence="18">NRRL B-16219</strain>
    </source>
</reference>
<evidence type="ECO:0000256" key="14">
    <source>
        <dbReference type="ARBA" id="ARBA00049744"/>
    </source>
</evidence>
<dbReference type="InterPro" id="IPR007867">
    <property type="entry name" value="GMC_OxRtase_C"/>
</dbReference>
<feature type="domain" description="Glucose-methanol-choline oxidoreductase C-terminal" evidence="16">
    <location>
        <begin position="471"/>
        <end position="528"/>
    </location>
</feature>
<evidence type="ECO:0000256" key="9">
    <source>
        <dbReference type="ARBA" id="ARBA00023221"/>
    </source>
</evidence>
<accession>A0A1S1PPI9</accession>
<proteinExistence type="inferred from homology"/>
<dbReference type="InterPro" id="IPR006311">
    <property type="entry name" value="TAT_signal"/>
</dbReference>
<evidence type="ECO:0000256" key="11">
    <source>
        <dbReference type="ARBA" id="ARBA00038856"/>
    </source>
</evidence>
<dbReference type="GO" id="GO:0016995">
    <property type="term" value="F:cholesterol oxidase activity"/>
    <property type="evidence" value="ECO:0007669"/>
    <property type="project" value="UniProtKB-EC"/>
</dbReference>
<evidence type="ECO:0000313" key="18">
    <source>
        <dbReference type="Proteomes" id="UP000179769"/>
    </source>
</evidence>
<comment type="caution">
    <text evidence="17">The sequence shown here is derived from an EMBL/GenBank/DDBJ whole genome shotgun (WGS) entry which is preliminary data.</text>
</comment>
<evidence type="ECO:0000256" key="7">
    <source>
        <dbReference type="ARBA" id="ARBA00023098"/>
    </source>
</evidence>
<evidence type="ECO:0000256" key="2">
    <source>
        <dbReference type="ARBA" id="ARBA00010790"/>
    </source>
</evidence>
<evidence type="ECO:0000256" key="15">
    <source>
        <dbReference type="ARBA" id="ARBA00049778"/>
    </source>
</evidence>
<comment type="cofactor">
    <cofactor evidence="1">
        <name>FAD</name>
        <dbReference type="ChEBI" id="CHEBI:57692"/>
    </cofactor>
</comment>
<evidence type="ECO:0000256" key="12">
    <source>
        <dbReference type="ARBA" id="ARBA00049645"/>
    </source>
</evidence>
<evidence type="ECO:0000256" key="5">
    <source>
        <dbReference type="ARBA" id="ARBA00022827"/>
    </source>
</evidence>
<evidence type="ECO:0000256" key="6">
    <source>
        <dbReference type="ARBA" id="ARBA00023002"/>
    </source>
</evidence>
<keyword evidence="5" id="KW-0274">FAD</keyword>
<keyword evidence="18" id="KW-1185">Reference proteome</keyword>
<dbReference type="EMBL" id="MAXA01000241">
    <property type="protein sequence ID" value="OHV23109.1"/>
    <property type="molecule type" value="Genomic_DNA"/>
</dbReference>
<gene>
    <name evidence="17" type="ORF">BBK14_24630</name>
</gene>
<evidence type="ECO:0000313" key="17">
    <source>
        <dbReference type="EMBL" id="OHV23109.1"/>
    </source>
</evidence>
<sequence length="544" mass="56518">MSDNASTPLESGPGLTRRRILGTVALGAAATGGLAAGPGSGRARAATAPADAAVTEQRERAVVIGSGFGGGVTALRLAQAGVPTLVLERGLRWPTGPNATTFCRWANIDNRSAWLTDHSTTPGVDKTWTPYTGVIESLPGDGITVNCGAGVGGGSLVYHGMTLQPTSQNFAASIPEAASLYRDLNRWAYPTVATMLGVSTVPNDVLNADQYRSSRLFLDVAANSGLEPFRVPLPVDWSYVRGELTGQYEPTYTTSDIVFGVNNGGKHSIDVTYLASAEATGRVRVSPLHVVRDVQMDPDGRWVLSVDRIDTGGTVQERKRITADAVFLNAGSAGTTRLLVKARAKGLVPDLPDAIGTKWGNNGDRIYAWVGMNGDPGTRQGGPACVGGRDTQGPIPATIIHAGAPADTGGVKLMTVVGFGIVDAAGTWAYDPNTDDARLTWPATGDAALQTQIAARMQAIAAAGGGMMIDTNAQANSTWHALGGVPMGSAVDLYGRIIGHKGLYVLDGSRIPGSTGACNPSMTIAALAEHSMSTIIREDVGRVF</sequence>
<keyword evidence="4" id="KW-0285">Flavoprotein</keyword>
<comment type="similarity">
    <text evidence="2">Belongs to the GMC oxidoreductase family.</text>
</comment>
<keyword evidence="7" id="KW-0443">Lipid metabolism</keyword>
<dbReference type="InterPro" id="IPR052542">
    <property type="entry name" value="Cholesterol_Oxidase"/>
</dbReference>
<keyword evidence="8" id="KW-1207">Sterol metabolism</keyword>
<evidence type="ECO:0000256" key="3">
    <source>
        <dbReference type="ARBA" id="ARBA00022548"/>
    </source>
</evidence>
<dbReference type="RefSeq" id="WP_071065907.1">
    <property type="nucleotide sequence ID" value="NZ_MAXA01000241.1"/>
</dbReference>
<protein>
    <recommendedName>
        <fullName evidence="14">Cholesterol oxidase</fullName>
        <ecNumber evidence="13">1.1.3.6</ecNumber>
        <ecNumber evidence="11">5.3.3.1</ecNumber>
    </recommendedName>
    <alternativeName>
        <fullName evidence="15">Cholesterol isomerase</fullName>
    </alternativeName>
</protein>
<dbReference type="GO" id="GO:0004769">
    <property type="term" value="F:steroid Delta-isomerase activity"/>
    <property type="evidence" value="ECO:0007669"/>
    <property type="project" value="UniProtKB-EC"/>
</dbReference>